<dbReference type="PANTHER" id="PTHR21377:SF18">
    <property type="entry name" value="DUF1279 DOMAIN-CONTAINING PROTEIN"/>
    <property type="match status" value="1"/>
</dbReference>
<sequence length="276" mass="30643">MTSTLVLRRIRLRHSNNTISSFSTLPFANKNDDNPKITQMTGIPHISIRHYNAPKIFNKTSLKGGYQLSTISTSHNNTPNKKETRRERTMTKMRASATKMEPTARKSLSLLQQYGPVFVGTYLSVYFLTLGSLFAAITYEVIDVSSVFYYLGKFNLHSVAETAETGVIETVSVETSEEESTQAVKYVVGLLAKYDVTRPYAEMAKTNPHVVNLGVAWVATKLTEPLRFGVTALILPKVAKLLGRGPPPLIEEDVSLEEGKDVEKDGVVENRGSQQK</sequence>
<dbReference type="GO" id="GO:0005739">
    <property type="term" value="C:mitochondrion"/>
    <property type="evidence" value="ECO:0007669"/>
    <property type="project" value="TreeGrafter"/>
</dbReference>
<evidence type="ECO:0000313" key="4">
    <source>
        <dbReference type="EMBL" id="CAD9316137.1"/>
    </source>
</evidence>
<dbReference type="InterPro" id="IPR009688">
    <property type="entry name" value="FAM210A/B-like_dom"/>
</dbReference>
<dbReference type="PANTHER" id="PTHR21377">
    <property type="entry name" value="PROTEIN FAM210B, MITOCHONDRIAL"/>
    <property type="match status" value="1"/>
</dbReference>
<evidence type="ECO:0000259" key="3">
    <source>
        <dbReference type="Pfam" id="PF06916"/>
    </source>
</evidence>
<dbReference type="AlphaFoldDB" id="A0A7S1YQA7"/>
<feature type="transmembrane region" description="Helical" evidence="2">
    <location>
        <begin position="114"/>
        <end position="137"/>
    </location>
</feature>
<dbReference type="Pfam" id="PF06916">
    <property type="entry name" value="FAM210A-B_dom"/>
    <property type="match status" value="1"/>
</dbReference>
<evidence type="ECO:0000256" key="1">
    <source>
        <dbReference type="SAM" id="MobiDB-lite"/>
    </source>
</evidence>
<feature type="region of interest" description="Disordered" evidence="1">
    <location>
        <begin position="250"/>
        <end position="276"/>
    </location>
</feature>
<keyword evidence="2" id="KW-1133">Transmembrane helix</keyword>
<proteinExistence type="predicted"/>
<organism evidence="4">
    <name type="scientific">Ditylum brightwellii</name>
    <dbReference type="NCBI Taxonomy" id="49249"/>
    <lineage>
        <taxon>Eukaryota</taxon>
        <taxon>Sar</taxon>
        <taxon>Stramenopiles</taxon>
        <taxon>Ochrophyta</taxon>
        <taxon>Bacillariophyta</taxon>
        <taxon>Mediophyceae</taxon>
        <taxon>Lithodesmiophycidae</taxon>
        <taxon>Lithodesmiales</taxon>
        <taxon>Lithodesmiaceae</taxon>
        <taxon>Ditylum</taxon>
    </lineage>
</organism>
<keyword evidence="2" id="KW-0472">Membrane</keyword>
<gene>
    <name evidence="4" type="ORF">DBRI1063_LOCUS2544</name>
</gene>
<feature type="compositionally biased region" description="Basic and acidic residues" evidence="1">
    <location>
        <begin position="257"/>
        <end position="268"/>
    </location>
</feature>
<feature type="domain" description="DUF1279" evidence="3">
    <location>
        <begin position="109"/>
        <end position="236"/>
    </location>
</feature>
<protein>
    <recommendedName>
        <fullName evidence="3">DUF1279 domain-containing protein</fullName>
    </recommendedName>
</protein>
<dbReference type="InterPro" id="IPR045866">
    <property type="entry name" value="FAM210A/B-like"/>
</dbReference>
<reference evidence="4" key="1">
    <citation type="submission" date="2021-01" db="EMBL/GenBank/DDBJ databases">
        <authorList>
            <person name="Corre E."/>
            <person name="Pelletier E."/>
            <person name="Niang G."/>
            <person name="Scheremetjew M."/>
            <person name="Finn R."/>
            <person name="Kale V."/>
            <person name="Holt S."/>
            <person name="Cochrane G."/>
            <person name="Meng A."/>
            <person name="Brown T."/>
            <person name="Cohen L."/>
        </authorList>
    </citation>
    <scope>NUCLEOTIDE SEQUENCE</scope>
    <source>
        <strain evidence="4">Pop2</strain>
    </source>
</reference>
<keyword evidence="2" id="KW-0812">Transmembrane</keyword>
<dbReference type="EMBL" id="HBGN01003848">
    <property type="protein sequence ID" value="CAD9316137.1"/>
    <property type="molecule type" value="Transcribed_RNA"/>
</dbReference>
<evidence type="ECO:0000256" key="2">
    <source>
        <dbReference type="SAM" id="Phobius"/>
    </source>
</evidence>
<name>A0A7S1YQA7_9STRA</name>
<accession>A0A7S1YQA7</accession>